<protein>
    <submittedName>
        <fullName evidence="1">Polyketide cyclase</fullName>
    </submittedName>
</protein>
<reference evidence="1 2" key="1">
    <citation type="submission" date="2014-07" db="EMBL/GenBank/DDBJ databases">
        <title>Unique and conserved regions in Vibrio harveyi and related species in comparison with the shrimp pathogen Vibrio harveyi CAIM 1792.</title>
        <authorList>
            <person name="Espinoza-Valles I."/>
            <person name="Vora G."/>
            <person name="Leekitcharoenphon P."/>
            <person name="Ussery D."/>
            <person name="Hoj L."/>
            <person name="Gomez-Gil B."/>
        </authorList>
    </citation>
    <scope>NUCLEOTIDE SEQUENCE [LARGE SCALE GENOMIC DNA]</scope>
    <source>
        <strain evidence="2">CAIM 1854 / LMG 25443</strain>
    </source>
</reference>
<dbReference type="Pfam" id="PF07366">
    <property type="entry name" value="SnoaL"/>
    <property type="match status" value="1"/>
</dbReference>
<name>A0A0C1ZAP2_9VIBR</name>
<dbReference type="PATRIC" id="fig|1229493.5.peg.5682"/>
<sequence>MTNSKIEFESFIKAHWSQEDKANAEAALTFVQQIMNDHNFDAIRERFKGKNYKQHNRNITDGIEGVIKTMSDLVKNAPEFSYDVKHVFVDGTHVIVHSHATLKAAHRGDDSKGMNIIDTWKVEDSELVEHWDAVQGISMDMRLYNLFAGGKVRNTNGVF</sequence>
<accession>A0A0C1ZAP2</accession>
<comment type="caution">
    <text evidence="1">The sequence shown here is derived from an EMBL/GenBank/DDBJ whole genome shotgun (WGS) entry which is preliminary data.</text>
</comment>
<proteinExistence type="predicted"/>
<dbReference type="InterPro" id="IPR032710">
    <property type="entry name" value="NTF2-like_dom_sf"/>
</dbReference>
<dbReference type="RefSeq" id="WP_020195959.1">
    <property type="nucleotide sequence ID" value="NZ_BAOH01000034.1"/>
</dbReference>
<dbReference type="Gene3D" id="3.10.450.50">
    <property type="match status" value="1"/>
</dbReference>
<evidence type="ECO:0000313" key="2">
    <source>
        <dbReference type="Proteomes" id="UP000031586"/>
    </source>
</evidence>
<organism evidence="1 2">
    <name type="scientific">Vibrio owensii CAIM 1854 = LMG 25443</name>
    <dbReference type="NCBI Taxonomy" id="1229493"/>
    <lineage>
        <taxon>Bacteria</taxon>
        <taxon>Pseudomonadati</taxon>
        <taxon>Pseudomonadota</taxon>
        <taxon>Gammaproteobacteria</taxon>
        <taxon>Vibrionales</taxon>
        <taxon>Vibrionaceae</taxon>
        <taxon>Vibrio</taxon>
    </lineage>
</organism>
<evidence type="ECO:0000313" key="1">
    <source>
        <dbReference type="EMBL" id="KIF54180.1"/>
    </source>
</evidence>
<dbReference type="AlphaFoldDB" id="A0A0C1ZAP2"/>
<dbReference type="GO" id="GO:0030638">
    <property type="term" value="P:polyketide metabolic process"/>
    <property type="evidence" value="ECO:0007669"/>
    <property type="project" value="InterPro"/>
</dbReference>
<dbReference type="EMBL" id="JPRD01000008">
    <property type="protein sequence ID" value="KIF54180.1"/>
    <property type="molecule type" value="Genomic_DNA"/>
</dbReference>
<dbReference type="InterPro" id="IPR009959">
    <property type="entry name" value="Cyclase_SnoaL-like"/>
</dbReference>
<dbReference type="SUPFAM" id="SSF54427">
    <property type="entry name" value="NTF2-like"/>
    <property type="match status" value="1"/>
</dbReference>
<dbReference type="Proteomes" id="UP000031586">
    <property type="component" value="Unassembled WGS sequence"/>
</dbReference>
<gene>
    <name evidence="1" type="ORF">H735_03800</name>
</gene>